<evidence type="ECO:0000313" key="1">
    <source>
        <dbReference type="EMBL" id="OBZ72058.1"/>
    </source>
</evidence>
<comment type="caution">
    <text evidence="1">The sequence shown here is derived from an EMBL/GenBank/DDBJ whole genome shotgun (WGS) entry which is preliminary data.</text>
</comment>
<evidence type="ECO:0000313" key="2">
    <source>
        <dbReference type="Proteomes" id="UP000092993"/>
    </source>
</evidence>
<reference evidence="1 2" key="1">
    <citation type="submission" date="2016-03" db="EMBL/GenBank/DDBJ databases">
        <title>Whole genome sequencing of Grifola frondosa 9006-11.</title>
        <authorList>
            <person name="Min B."/>
            <person name="Park H."/>
            <person name="Kim J.-G."/>
            <person name="Cho H."/>
            <person name="Oh Y.-L."/>
            <person name="Kong W.-S."/>
            <person name="Choi I.-G."/>
        </authorList>
    </citation>
    <scope>NUCLEOTIDE SEQUENCE [LARGE SCALE GENOMIC DNA]</scope>
    <source>
        <strain evidence="1 2">9006-11</strain>
    </source>
</reference>
<dbReference type="AlphaFoldDB" id="A0A1C7M5L9"/>
<gene>
    <name evidence="1" type="ORF">A0H81_07769</name>
</gene>
<accession>A0A1C7M5L9</accession>
<name>A0A1C7M5L9_GRIFR</name>
<protein>
    <submittedName>
        <fullName evidence="1">Uncharacterized protein</fullName>
    </submittedName>
</protein>
<dbReference type="OrthoDB" id="2565179at2759"/>
<keyword evidence="2" id="KW-1185">Reference proteome</keyword>
<sequence length="234" mass="26754">MPKNSFRPHWAFIIRVAKDKHALWESLSGSDRYWLMRASLEQSKENLASSRSRAEQSLHFARLQYNKICKNSSHPDLHIPYIQTLLSWPTPEYLTEVVGSLCKLLRMHEHCGARVLEILWQLAFKSRDELPAALKQEVLHTIWDRVDPGRDTEDTNDAVGGTRSLTPLLSGPTSFTQQRTFYVHDLAAALNGTIFDRRRMRSSSQSPAQRQLLDWAASVALELCPYSGSCEEFV</sequence>
<dbReference type="EMBL" id="LUGG01000009">
    <property type="protein sequence ID" value="OBZ72058.1"/>
    <property type="molecule type" value="Genomic_DNA"/>
</dbReference>
<organism evidence="1 2">
    <name type="scientific">Grifola frondosa</name>
    <name type="common">Maitake</name>
    <name type="synonym">Polyporus frondosus</name>
    <dbReference type="NCBI Taxonomy" id="5627"/>
    <lineage>
        <taxon>Eukaryota</taxon>
        <taxon>Fungi</taxon>
        <taxon>Dikarya</taxon>
        <taxon>Basidiomycota</taxon>
        <taxon>Agaricomycotina</taxon>
        <taxon>Agaricomycetes</taxon>
        <taxon>Polyporales</taxon>
        <taxon>Grifolaceae</taxon>
        <taxon>Grifola</taxon>
    </lineage>
</organism>
<dbReference type="Proteomes" id="UP000092993">
    <property type="component" value="Unassembled WGS sequence"/>
</dbReference>
<proteinExistence type="predicted"/>